<keyword evidence="1" id="KW-0805">Transcription regulation</keyword>
<keyword evidence="4" id="KW-1185">Reference proteome</keyword>
<dbReference type="Gene3D" id="1.10.10.1320">
    <property type="entry name" value="Anti-sigma factor, zinc-finger domain"/>
    <property type="match status" value="1"/>
</dbReference>
<dbReference type="Pfam" id="PF13490">
    <property type="entry name" value="zf-HC2"/>
    <property type="match status" value="1"/>
</dbReference>
<evidence type="ECO:0000256" key="2">
    <source>
        <dbReference type="ARBA" id="ARBA00023163"/>
    </source>
</evidence>
<accession>A0A2V4B2A2</accession>
<name>A0A2V4B2A2_9PSEU</name>
<comment type="caution">
    <text evidence="3">The sequence shown here is derived from an EMBL/GenBank/DDBJ whole genome shotgun (WGS) entry which is preliminary data.</text>
</comment>
<dbReference type="AlphaFoldDB" id="A0A2V4B2A2"/>
<evidence type="ECO:0000313" key="3">
    <source>
        <dbReference type="EMBL" id="PXY28183.1"/>
    </source>
</evidence>
<dbReference type="EMBL" id="MASW01000002">
    <property type="protein sequence ID" value="PXY28183.1"/>
    <property type="molecule type" value="Genomic_DNA"/>
</dbReference>
<proteinExistence type="predicted"/>
<dbReference type="InterPro" id="IPR027383">
    <property type="entry name" value="Znf_put"/>
</dbReference>
<reference evidence="3 4" key="1">
    <citation type="submission" date="2016-07" db="EMBL/GenBank/DDBJ databases">
        <title>Draft genome sequence of Prauserella muralis DSM 45305, isolated from a mould-covered wall in an indoor environment.</title>
        <authorList>
            <person name="Ruckert C."/>
            <person name="Albersmeier A."/>
            <person name="Jiang C.-L."/>
            <person name="Jiang Y."/>
            <person name="Kalinowski J."/>
            <person name="Schneider O."/>
            <person name="Winkler A."/>
            <person name="Zotchev S.B."/>
        </authorList>
    </citation>
    <scope>NUCLEOTIDE SEQUENCE [LARGE SCALE GENOMIC DNA]</scope>
    <source>
        <strain evidence="3 4">DSM 45305</strain>
    </source>
</reference>
<sequence length="228" mass="23572">MRQRHEEAASLGGYVLTALDPLEARAVEGHLAGCPRCRAELAQLRDAHAVLGEVPPEALLDGPPAEDDLFLRRTLRLVRAERDAIGRRRLVRAGLAAAAVAAVLAGGGVLVGWVAAPDVVPGEEIAEGTTITSATDARTGAALRVSVRPAGDWVRLAATVEGVAAGLKCRLVVVSSDGTREVAGSWTVSAKGEREGLELDGAAAVPAADIASVRIETFDGEQLVSVPL</sequence>
<dbReference type="RefSeq" id="WP_112282191.1">
    <property type="nucleotide sequence ID" value="NZ_MASW01000002.1"/>
</dbReference>
<dbReference type="Proteomes" id="UP000249915">
    <property type="component" value="Unassembled WGS sequence"/>
</dbReference>
<organism evidence="3 4">
    <name type="scientific">Prauserella muralis</name>
    <dbReference type="NCBI Taxonomy" id="588067"/>
    <lineage>
        <taxon>Bacteria</taxon>
        <taxon>Bacillati</taxon>
        <taxon>Actinomycetota</taxon>
        <taxon>Actinomycetes</taxon>
        <taxon>Pseudonocardiales</taxon>
        <taxon>Pseudonocardiaceae</taxon>
        <taxon>Prauserella</taxon>
    </lineage>
</organism>
<keyword evidence="2" id="KW-0804">Transcription</keyword>
<dbReference type="InterPro" id="IPR041916">
    <property type="entry name" value="Anti_sigma_zinc_sf"/>
</dbReference>
<protein>
    <submittedName>
        <fullName evidence="3">Uncharacterized protein</fullName>
    </submittedName>
</protein>
<dbReference type="OrthoDB" id="5185837at2"/>
<evidence type="ECO:0000256" key="1">
    <source>
        <dbReference type="ARBA" id="ARBA00023015"/>
    </source>
</evidence>
<evidence type="ECO:0000313" key="4">
    <source>
        <dbReference type="Proteomes" id="UP000249915"/>
    </source>
</evidence>
<gene>
    <name evidence="3" type="ORF">BAY60_17800</name>
</gene>